<keyword evidence="2" id="KW-0472">Membrane</keyword>
<comment type="caution">
    <text evidence="4">The sequence shown here is derived from an EMBL/GenBank/DDBJ whole genome shotgun (WGS) entry which is preliminary data.</text>
</comment>
<feature type="transmembrane region" description="Helical" evidence="2">
    <location>
        <begin position="12"/>
        <end position="34"/>
    </location>
</feature>
<organism evidence="4 5">
    <name type="scientific">Amycolatopsis viridis</name>
    <dbReference type="NCBI Taxonomy" id="185678"/>
    <lineage>
        <taxon>Bacteria</taxon>
        <taxon>Bacillati</taxon>
        <taxon>Actinomycetota</taxon>
        <taxon>Actinomycetes</taxon>
        <taxon>Pseudonocardiales</taxon>
        <taxon>Pseudonocardiaceae</taxon>
        <taxon>Amycolatopsis</taxon>
    </lineage>
</organism>
<protein>
    <recommendedName>
        <fullName evidence="3">LytR/CpsA/Psr regulator C-terminal domain-containing protein</fullName>
    </recommendedName>
</protein>
<feature type="compositionally biased region" description="Pro residues" evidence="1">
    <location>
        <begin position="56"/>
        <end position="86"/>
    </location>
</feature>
<keyword evidence="5" id="KW-1185">Reference proteome</keyword>
<evidence type="ECO:0000313" key="4">
    <source>
        <dbReference type="EMBL" id="NIH78259.1"/>
    </source>
</evidence>
<evidence type="ECO:0000256" key="1">
    <source>
        <dbReference type="SAM" id="MobiDB-lite"/>
    </source>
</evidence>
<dbReference type="EMBL" id="JAANOU010000001">
    <property type="protein sequence ID" value="NIH78259.1"/>
    <property type="molecule type" value="Genomic_DNA"/>
</dbReference>
<sequence length="221" mass="22080">MNFPQGLSRPLRLAGVVLIGVALVAVVIGGITALNGGGDSDQTAAPSSTAGRGTPSPEPTTVPSSTEPPPSSPAPSPSPEVSPPGQPTDTPAPGGPGGAPGQPGGTPGQNQGGTAADQTAAKWVPVRVYNNSTIHGLAARAAEDLTANGWNVVESGNYPYGIIPTTTAYYTPGTDEETAARSLAVAFGMKVEPRFEGIRDASPGVIVIVTNDYKGSQVKGS</sequence>
<feature type="region of interest" description="Disordered" evidence="1">
    <location>
        <begin position="33"/>
        <end position="117"/>
    </location>
</feature>
<dbReference type="RefSeq" id="WP_167110712.1">
    <property type="nucleotide sequence ID" value="NZ_JAANOU010000001.1"/>
</dbReference>
<evidence type="ECO:0000313" key="5">
    <source>
        <dbReference type="Proteomes" id="UP000754495"/>
    </source>
</evidence>
<evidence type="ECO:0000256" key="2">
    <source>
        <dbReference type="SAM" id="Phobius"/>
    </source>
</evidence>
<feature type="compositionally biased region" description="Gly residues" evidence="1">
    <location>
        <begin position="95"/>
        <end position="111"/>
    </location>
</feature>
<evidence type="ECO:0000259" key="3">
    <source>
        <dbReference type="Pfam" id="PF13399"/>
    </source>
</evidence>
<dbReference type="Pfam" id="PF13399">
    <property type="entry name" value="LytR_C"/>
    <property type="match status" value="1"/>
</dbReference>
<reference evidence="4 5" key="1">
    <citation type="submission" date="2020-03" db="EMBL/GenBank/DDBJ databases">
        <title>Sequencing the genomes of 1000 actinobacteria strains.</title>
        <authorList>
            <person name="Klenk H.-P."/>
        </authorList>
    </citation>
    <scope>NUCLEOTIDE SEQUENCE [LARGE SCALE GENOMIC DNA]</scope>
    <source>
        <strain evidence="4 5">DSM 45668</strain>
    </source>
</reference>
<keyword evidence="2" id="KW-0812">Transmembrane</keyword>
<accession>A0ABX0SMQ9</accession>
<dbReference type="Gene3D" id="3.30.70.2390">
    <property type="match status" value="1"/>
</dbReference>
<name>A0ABX0SMQ9_9PSEU</name>
<feature type="domain" description="LytR/CpsA/Psr regulator C-terminal" evidence="3">
    <location>
        <begin position="124"/>
        <end position="213"/>
    </location>
</feature>
<dbReference type="InterPro" id="IPR027381">
    <property type="entry name" value="LytR/CpsA/Psr_C"/>
</dbReference>
<gene>
    <name evidence="4" type="ORF">FHX46_000789</name>
</gene>
<proteinExistence type="predicted"/>
<dbReference type="Proteomes" id="UP000754495">
    <property type="component" value="Unassembled WGS sequence"/>
</dbReference>
<keyword evidence="2" id="KW-1133">Transmembrane helix</keyword>
<feature type="compositionally biased region" description="Polar residues" evidence="1">
    <location>
        <begin position="40"/>
        <end position="51"/>
    </location>
</feature>